<organism evidence="16 17">
    <name type="scientific">Eragrostis curvula</name>
    <name type="common">weeping love grass</name>
    <dbReference type="NCBI Taxonomy" id="38414"/>
    <lineage>
        <taxon>Eukaryota</taxon>
        <taxon>Viridiplantae</taxon>
        <taxon>Streptophyta</taxon>
        <taxon>Embryophyta</taxon>
        <taxon>Tracheophyta</taxon>
        <taxon>Spermatophyta</taxon>
        <taxon>Magnoliopsida</taxon>
        <taxon>Liliopsida</taxon>
        <taxon>Poales</taxon>
        <taxon>Poaceae</taxon>
        <taxon>PACMAD clade</taxon>
        <taxon>Chloridoideae</taxon>
        <taxon>Eragrostideae</taxon>
        <taxon>Eragrostidinae</taxon>
        <taxon>Eragrostis</taxon>
    </lineage>
</organism>
<evidence type="ECO:0000256" key="7">
    <source>
        <dbReference type="ARBA" id="ARBA00022729"/>
    </source>
</evidence>
<dbReference type="Gramene" id="TVU49781">
    <property type="protein sequence ID" value="TVU49781"/>
    <property type="gene ID" value="EJB05_01117"/>
</dbReference>
<dbReference type="PANTHER" id="PTHR27004:SF203">
    <property type="entry name" value="LEUCINE-RICH REPEAT-CONTAINING N-TERMINAL PLANT-TYPE DOMAIN-CONTAINING PROTEIN"/>
    <property type="match status" value="1"/>
</dbReference>
<evidence type="ECO:0000256" key="12">
    <source>
        <dbReference type="ARBA" id="ARBA00023180"/>
    </source>
</evidence>
<evidence type="ECO:0000256" key="5">
    <source>
        <dbReference type="ARBA" id="ARBA00022614"/>
    </source>
</evidence>
<evidence type="ECO:0000256" key="8">
    <source>
        <dbReference type="ARBA" id="ARBA00022737"/>
    </source>
</evidence>
<dbReference type="FunFam" id="3.80.10.10:FF:000062">
    <property type="entry name" value="protein STRUBBELIG-RECEPTOR FAMILY 3"/>
    <property type="match status" value="1"/>
</dbReference>
<dbReference type="AlphaFoldDB" id="A0A5J9WNS8"/>
<evidence type="ECO:0000313" key="17">
    <source>
        <dbReference type="Proteomes" id="UP000324897"/>
    </source>
</evidence>
<comment type="caution">
    <text evidence="16">The sequence shown here is derived from an EMBL/GenBank/DDBJ whole genome shotgun (WGS) entry which is preliminary data.</text>
</comment>
<feature type="signal peptide" evidence="14">
    <location>
        <begin position="1"/>
        <end position="36"/>
    </location>
</feature>
<evidence type="ECO:0000256" key="11">
    <source>
        <dbReference type="ARBA" id="ARBA00023170"/>
    </source>
</evidence>
<dbReference type="InterPro" id="IPR013210">
    <property type="entry name" value="LRR_N_plant-typ"/>
</dbReference>
<feature type="non-terminal residue" evidence="16">
    <location>
        <position position="1"/>
    </location>
</feature>
<evidence type="ECO:0000256" key="1">
    <source>
        <dbReference type="ARBA" id="ARBA00004236"/>
    </source>
</evidence>
<dbReference type="PANTHER" id="PTHR27004">
    <property type="entry name" value="RECEPTOR-LIKE PROTEIN 12 ISOFORM X1"/>
    <property type="match status" value="1"/>
</dbReference>
<name>A0A5J9WNS8_9POAL</name>
<keyword evidence="7 14" id="KW-0732">Signal</keyword>
<keyword evidence="9" id="KW-1133">Transmembrane helix</keyword>
<evidence type="ECO:0000256" key="4">
    <source>
        <dbReference type="ARBA" id="ARBA00022475"/>
    </source>
</evidence>
<evidence type="ECO:0000256" key="2">
    <source>
        <dbReference type="ARBA" id="ARBA00004479"/>
    </source>
</evidence>
<keyword evidence="10" id="KW-0472">Membrane</keyword>
<dbReference type="Proteomes" id="UP000324897">
    <property type="component" value="Chromosome 6"/>
</dbReference>
<evidence type="ECO:0000313" key="16">
    <source>
        <dbReference type="EMBL" id="TVU49781.1"/>
    </source>
</evidence>
<dbReference type="InterPro" id="IPR032675">
    <property type="entry name" value="LRR_dom_sf"/>
</dbReference>
<keyword evidence="12" id="KW-0325">Glycoprotein</keyword>
<keyword evidence="11" id="KW-0675">Receptor</keyword>
<feature type="non-terminal residue" evidence="16">
    <location>
        <position position="278"/>
    </location>
</feature>
<dbReference type="SUPFAM" id="SSF52058">
    <property type="entry name" value="L domain-like"/>
    <property type="match status" value="1"/>
</dbReference>
<comment type="subcellular location">
    <subcellularLocation>
        <location evidence="1">Cell membrane</location>
    </subcellularLocation>
    <subcellularLocation>
        <location evidence="13">Endomembrane system</location>
        <topology evidence="13">Single-pass membrane protein</topology>
    </subcellularLocation>
    <subcellularLocation>
        <location evidence="2">Membrane</location>
        <topology evidence="2">Single-pass type I membrane protein</topology>
    </subcellularLocation>
</comment>
<protein>
    <recommendedName>
        <fullName evidence="15">Leucine-rich repeat-containing N-terminal plant-type domain-containing protein</fullName>
    </recommendedName>
</protein>
<sequence length="278" mass="29394">MLVVMSKSKPAPALRVRPPPLIAFAVILLLLPLSQPYTYEQDVFAINCLYKALGSPGLPNWTANGGDPCNEDWQGVECVNSSITSMYDQSLTVSGANLGGQLGNTLANFTSLISFSFVAPCRDLSNNNIGGTIPDGLPVTVQKIILSANQLSGRIPSTLSMLTLLRTVSLNNNHLVGGIPDVFAALTGVAHLDFSSNNLNGALPPSMGNLNALASLHVQNNQISGTLDVLQDLPLQDLNLENNLFSGPVPVKLVSLPEAPLLLQELKHFIIPVPGSVA</sequence>
<dbReference type="Gene3D" id="3.80.10.10">
    <property type="entry name" value="Ribonuclease Inhibitor"/>
    <property type="match status" value="1"/>
</dbReference>
<dbReference type="EMBL" id="RWGY01000002">
    <property type="protein sequence ID" value="TVU49781.1"/>
    <property type="molecule type" value="Genomic_DNA"/>
</dbReference>
<dbReference type="GO" id="GO:0005886">
    <property type="term" value="C:plasma membrane"/>
    <property type="evidence" value="ECO:0007669"/>
    <property type="project" value="UniProtKB-SubCell"/>
</dbReference>
<evidence type="ECO:0000256" key="10">
    <source>
        <dbReference type="ARBA" id="ARBA00023136"/>
    </source>
</evidence>
<evidence type="ECO:0000256" key="6">
    <source>
        <dbReference type="ARBA" id="ARBA00022692"/>
    </source>
</evidence>
<dbReference type="Pfam" id="PF08263">
    <property type="entry name" value="LRRNT_2"/>
    <property type="match status" value="1"/>
</dbReference>
<keyword evidence="4" id="KW-1003">Cell membrane</keyword>
<evidence type="ECO:0000259" key="15">
    <source>
        <dbReference type="Pfam" id="PF08263"/>
    </source>
</evidence>
<comment type="similarity">
    <text evidence="3">Belongs to the RLP family.</text>
</comment>
<evidence type="ECO:0000256" key="9">
    <source>
        <dbReference type="ARBA" id="ARBA00022989"/>
    </source>
</evidence>
<keyword evidence="5" id="KW-0433">Leucine-rich repeat</keyword>
<gene>
    <name evidence="16" type="ORF">EJB05_01117</name>
</gene>
<dbReference type="Pfam" id="PF00560">
    <property type="entry name" value="LRR_1"/>
    <property type="match status" value="1"/>
</dbReference>
<keyword evidence="6" id="KW-0812">Transmembrane</keyword>
<evidence type="ECO:0000256" key="3">
    <source>
        <dbReference type="ARBA" id="ARBA00009592"/>
    </source>
</evidence>
<proteinExistence type="inferred from homology"/>
<accession>A0A5J9WNS8</accession>
<feature type="domain" description="Leucine-rich repeat-containing N-terminal plant-type" evidence="15">
    <location>
        <begin position="41"/>
        <end position="78"/>
    </location>
</feature>
<reference evidence="16 17" key="1">
    <citation type="journal article" date="2019" name="Sci. Rep.">
        <title>A high-quality genome of Eragrostis curvula grass provides insights into Poaceae evolution and supports new strategies to enhance forage quality.</title>
        <authorList>
            <person name="Carballo J."/>
            <person name="Santos B.A.C.M."/>
            <person name="Zappacosta D."/>
            <person name="Garbus I."/>
            <person name="Selva J.P."/>
            <person name="Gallo C.A."/>
            <person name="Diaz A."/>
            <person name="Albertini E."/>
            <person name="Caccamo M."/>
            <person name="Echenique V."/>
        </authorList>
    </citation>
    <scope>NUCLEOTIDE SEQUENCE [LARGE SCALE GENOMIC DNA]</scope>
    <source>
        <strain evidence="17">cv. Victoria</strain>
        <tissue evidence="16">Leaf</tissue>
    </source>
</reference>
<evidence type="ECO:0000256" key="13">
    <source>
        <dbReference type="ARBA" id="ARBA00037847"/>
    </source>
</evidence>
<dbReference type="OrthoDB" id="785175at2759"/>
<keyword evidence="8" id="KW-0677">Repeat</keyword>
<evidence type="ECO:0000256" key="14">
    <source>
        <dbReference type="SAM" id="SignalP"/>
    </source>
</evidence>
<keyword evidence="17" id="KW-1185">Reference proteome</keyword>
<dbReference type="InterPro" id="IPR001611">
    <property type="entry name" value="Leu-rich_rpt"/>
</dbReference>
<dbReference type="Pfam" id="PF13855">
    <property type="entry name" value="LRR_8"/>
    <property type="match status" value="1"/>
</dbReference>
<feature type="chain" id="PRO_5023845746" description="Leucine-rich repeat-containing N-terminal plant-type domain-containing protein" evidence="14">
    <location>
        <begin position="37"/>
        <end position="278"/>
    </location>
</feature>